<evidence type="ECO:0000256" key="1">
    <source>
        <dbReference type="SAM" id="MobiDB-lite"/>
    </source>
</evidence>
<feature type="region of interest" description="Disordered" evidence="1">
    <location>
        <begin position="108"/>
        <end position="150"/>
    </location>
</feature>
<evidence type="ECO:0000313" key="3">
    <source>
        <dbReference type="Proteomes" id="UP000314294"/>
    </source>
</evidence>
<reference evidence="2 3" key="1">
    <citation type="submission" date="2019-03" db="EMBL/GenBank/DDBJ databases">
        <title>First draft genome of Liparis tanakae, snailfish: a comprehensive survey of snailfish specific genes.</title>
        <authorList>
            <person name="Kim W."/>
            <person name="Song I."/>
            <person name="Jeong J.-H."/>
            <person name="Kim D."/>
            <person name="Kim S."/>
            <person name="Ryu S."/>
            <person name="Song J.Y."/>
            <person name="Lee S.K."/>
        </authorList>
    </citation>
    <scope>NUCLEOTIDE SEQUENCE [LARGE SCALE GENOMIC DNA]</scope>
    <source>
        <tissue evidence="2">Muscle</tissue>
    </source>
</reference>
<dbReference type="EMBL" id="SRLO01000090">
    <property type="protein sequence ID" value="TNN76754.1"/>
    <property type="molecule type" value="Genomic_DNA"/>
</dbReference>
<protein>
    <submittedName>
        <fullName evidence="2">Uncharacterized protein</fullName>
    </submittedName>
</protein>
<name>A0A4Z2IH31_9TELE</name>
<sequence length="179" mass="19706">MSNLPCRKPTSPNMSPCPSGPTCALWRTSPSGGLIISPERTSRSLSLLPFLEVGVFKYIGVFAGISASDRTQTRSRLYPCSDRRDERMKDWISRRAPPSAAGALEICAEKRERERRQKDVKREGGNGEMDGAKRGREEAGAEGGQRGMKAAEEIYNSSLQNRQPCPASVTLHLRNEVIA</sequence>
<evidence type="ECO:0000313" key="2">
    <source>
        <dbReference type="EMBL" id="TNN76754.1"/>
    </source>
</evidence>
<keyword evidence="3" id="KW-1185">Reference proteome</keyword>
<accession>A0A4Z2IH31</accession>
<proteinExistence type="predicted"/>
<comment type="caution">
    <text evidence="2">The sequence shown here is derived from an EMBL/GenBank/DDBJ whole genome shotgun (WGS) entry which is preliminary data.</text>
</comment>
<organism evidence="2 3">
    <name type="scientific">Liparis tanakae</name>
    <name type="common">Tanaka's snailfish</name>
    <dbReference type="NCBI Taxonomy" id="230148"/>
    <lineage>
        <taxon>Eukaryota</taxon>
        <taxon>Metazoa</taxon>
        <taxon>Chordata</taxon>
        <taxon>Craniata</taxon>
        <taxon>Vertebrata</taxon>
        <taxon>Euteleostomi</taxon>
        <taxon>Actinopterygii</taxon>
        <taxon>Neopterygii</taxon>
        <taxon>Teleostei</taxon>
        <taxon>Neoteleostei</taxon>
        <taxon>Acanthomorphata</taxon>
        <taxon>Eupercaria</taxon>
        <taxon>Perciformes</taxon>
        <taxon>Cottioidei</taxon>
        <taxon>Cottales</taxon>
        <taxon>Liparidae</taxon>
        <taxon>Liparis</taxon>
    </lineage>
</organism>
<gene>
    <name evidence="2" type="ORF">EYF80_013003</name>
</gene>
<feature type="compositionally biased region" description="Basic and acidic residues" evidence="1">
    <location>
        <begin position="108"/>
        <end position="139"/>
    </location>
</feature>
<dbReference type="Proteomes" id="UP000314294">
    <property type="component" value="Unassembled WGS sequence"/>
</dbReference>
<dbReference type="AlphaFoldDB" id="A0A4Z2IH31"/>